<dbReference type="InterPro" id="IPR036188">
    <property type="entry name" value="FAD/NAD-bd_sf"/>
</dbReference>
<name>A0AAN9ULA1_9PEZI</name>
<dbReference type="GO" id="GO:0016491">
    <property type="term" value="F:oxidoreductase activity"/>
    <property type="evidence" value="ECO:0007669"/>
    <property type="project" value="UniProtKB-KW"/>
</dbReference>
<dbReference type="Proteomes" id="UP001320420">
    <property type="component" value="Unassembled WGS sequence"/>
</dbReference>
<reference evidence="5 6" key="1">
    <citation type="submission" date="2024-02" db="EMBL/GenBank/DDBJ databases">
        <title>De novo assembly and annotation of 12 fungi associated with fruit tree decline syndrome in Ontario, Canada.</title>
        <authorList>
            <person name="Sulman M."/>
            <person name="Ellouze W."/>
            <person name="Ilyukhin E."/>
        </authorList>
    </citation>
    <scope>NUCLEOTIDE SEQUENCE [LARGE SCALE GENOMIC DNA]</scope>
    <source>
        <strain evidence="5 6">M11/M66-122</strain>
    </source>
</reference>
<protein>
    <submittedName>
        <fullName evidence="5">Uncharacterized protein</fullName>
    </submittedName>
</protein>
<organism evidence="5 6">
    <name type="scientific">Diatrype stigma</name>
    <dbReference type="NCBI Taxonomy" id="117547"/>
    <lineage>
        <taxon>Eukaryota</taxon>
        <taxon>Fungi</taxon>
        <taxon>Dikarya</taxon>
        <taxon>Ascomycota</taxon>
        <taxon>Pezizomycotina</taxon>
        <taxon>Sordariomycetes</taxon>
        <taxon>Xylariomycetidae</taxon>
        <taxon>Xylariales</taxon>
        <taxon>Diatrypaceae</taxon>
        <taxon>Diatrype</taxon>
    </lineage>
</organism>
<evidence type="ECO:0000313" key="5">
    <source>
        <dbReference type="EMBL" id="KAK7750150.1"/>
    </source>
</evidence>
<evidence type="ECO:0000313" key="6">
    <source>
        <dbReference type="Proteomes" id="UP001320420"/>
    </source>
</evidence>
<keyword evidence="3" id="KW-0274">FAD</keyword>
<dbReference type="PANTHER" id="PTHR46720">
    <property type="entry name" value="HYDROXYLASE, PUTATIVE (AFU_ORTHOLOGUE AFUA_3G01460)-RELATED"/>
    <property type="match status" value="1"/>
</dbReference>
<dbReference type="InterPro" id="IPR051104">
    <property type="entry name" value="FAD_monoxygenase"/>
</dbReference>
<sequence length="505" mass="51521">MHDPTTSSTIRIAILGGGLAGVALLKGLLKYPHIAADLYEARPGPALRDEAGPAVELSAASLTALRLIDPSWNLDLDARLVRAGALLTATEVRLASGPRAGQRVQVPVPFPAAGAGAGPHKTVVGRQALLAELAAGLPPRALHFNKRVTAVREIGGGEDNAGGGALVVVFGDGSQKRYDVVIGADRTLGGVVRKHVLSSGGCGGSGTATNRPRPTGFWGLHVTVPLERAQSFLGETELRPTSAAAAVAAQQPEVRWVGDGTFMQHGLVNGGRDVQVVAYARLGGGGDNGHDDDANGGEESPSWVRLFTPDEFEAMFAGCQPVVCKGIVKLFRSVYTVHIPGLLEMQNDGGGGGELPNTITTAATRRCTTLLTPATTTTPPFPSPSTASTTTTLAIEEALVLSTLLGAAGPRSDSTTNAIPAALRAFEAVCRPRARRAARLACETTALLAGCAPGVGLDAGKLAGAYCGAESGDDCGGDGGGGVQARLAAAVGVMEQQLLLLGRQG</sequence>
<gene>
    <name evidence="5" type="ORF">SLS62_007899</name>
</gene>
<dbReference type="AlphaFoldDB" id="A0AAN9ULA1"/>
<keyword evidence="4" id="KW-0560">Oxidoreductase</keyword>
<dbReference type="EMBL" id="JAKJXP020000069">
    <property type="protein sequence ID" value="KAK7750150.1"/>
    <property type="molecule type" value="Genomic_DNA"/>
</dbReference>
<comment type="similarity">
    <text evidence="1">Belongs to the paxM FAD-dependent monooxygenase family.</text>
</comment>
<evidence type="ECO:0000256" key="2">
    <source>
        <dbReference type="ARBA" id="ARBA00022630"/>
    </source>
</evidence>
<dbReference type="SUPFAM" id="SSF51905">
    <property type="entry name" value="FAD/NAD(P)-binding domain"/>
    <property type="match status" value="1"/>
</dbReference>
<comment type="caution">
    <text evidence="5">The sequence shown here is derived from an EMBL/GenBank/DDBJ whole genome shotgun (WGS) entry which is preliminary data.</text>
</comment>
<dbReference type="Gene3D" id="3.50.50.60">
    <property type="entry name" value="FAD/NAD(P)-binding domain"/>
    <property type="match status" value="1"/>
</dbReference>
<keyword evidence="2" id="KW-0285">Flavoprotein</keyword>
<accession>A0AAN9ULA1</accession>
<evidence type="ECO:0000256" key="4">
    <source>
        <dbReference type="ARBA" id="ARBA00023002"/>
    </source>
</evidence>
<keyword evidence="6" id="KW-1185">Reference proteome</keyword>
<dbReference type="PANTHER" id="PTHR46720:SF3">
    <property type="entry name" value="FAD-BINDING DOMAIN-CONTAINING PROTEIN-RELATED"/>
    <property type="match status" value="1"/>
</dbReference>
<dbReference type="GO" id="GO:0044550">
    <property type="term" value="P:secondary metabolite biosynthetic process"/>
    <property type="evidence" value="ECO:0007669"/>
    <property type="project" value="TreeGrafter"/>
</dbReference>
<proteinExistence type="inferred from homology"/>
<evidence type="ECO:0000256" key="3">
    <source>
        <dbReference type="ARBA" id="ARBA00022827"/>
    </source>
</evidence>
<evidence type="ECO:0000256" key="1">
    <source>
        <dbReference type="ARBA" id="ARBA00007992"/>
    </source>
</evidence>